<protein>
    <submittedName>
        <fullName evidence="2">Putative amidophosphoribosyltransferase</fullName>
    </submittedName>
</protein>
<gene>
    <name evidence="2" type="ORF">HNQ40_001464</name>
</gene>
<dbReference type="SUPFAM" id="SSF144020">
    <property type="entry name" value="FdhE-like"/>
    <property type="match status" value="1"/>
</dbReference>
<comment type="caution">
    <text evidence="2">The sequence shown here is derived from an EMBL/GenBank/DDBJ whole genome shotgun (WGS) entry which is preliminary data.</text>
</comment>
<organism evidence="2 3">
    <name type="scientific">Algisphaera agarilytica</name>
    <dbReference type="NCBI Taxonomy" id="1385975"/>
    <lineage>
        <taxon>Bacteria</taxon>
        <taxon>Pseudomonadati</taxon>
        <taxon>Planctomycetota</taxon>
        <taxon>Phycisphaerae</taxon>
        <taxon>Phycisphaerales</taxon>
        <taxon>Phycisphaeraceae</taxon>
        <taxon>Algisphaera</taxon>
    </lineage>
</organism>
<dbReference type="EMBL" id="JACHGY010000001">
    <property type="protein sequence ID" value="MBB6429658.1"/>
    <property type="molecule type" value="Genomic_DNA"/>
</dbReference>
<evidence type="ECO:0000313" key="3">
    <source>
        <dbReference type="Proteomes" id="UP000541810"/>
    </source>
</evidence>
<evidence type="ECO:0000259" key="1">
    <source>
        <dbReference type="Pfam" id="PF12773"/>
    </source>
</evidence>
<dbReference type="Proteomes" id="UP000541810">
    <property type="component" value="Unassembled WGS sequence"/>
</dbReference>
<sequence length="117" mass="12549">MSSLLRYQASEMAPVGKDTFNYLAEETKPGVHAVVSTAAAALKEGLTEDIPKPTTQESVDCPACNDPNEPDAKFCDQCGTELPRQQPTEIKCSSCQTANDFSAKFCDNCGRSLAQPS</sequence>
<dbReference type="InterPro" id="IPR025874">
    <property type="entry name" value="DZR"/>
</dbReference>
<name>A0A7X0H5S6_9BACT</name>
<reference evidence="2 3" key="1">
    <citation type="submission" date="2020-08" db="EMBL/GenBank/DDBJ databases">
        <title>Genomic Encyclopedia of Type Strains, Phase IV (KMG-IV): sequencing the most valuable type-strain genomes for metagenomic binning, comparative biology and taxonomic classification.</title>
        <authorList>
            <person name="Goeker M."/>
        </authorList>
    </citation>
    <scope>NUCLEOTIDE SEQUENCE [LARGE SCALE GENOMIC DNA]</scope>
    <source>
        <strain evidence="2 3">DSM 103725</strain>
    </source>
</reference>
<proteinExistence type="predicted"/>
<keyword evidence="2" id="KW-0328">Glycosyltransferase</keyword>
<dbReference type="Pfam" id="PF12773">
    <property type="entry name" value="DZR"/>
    <property type="match status" value="1"/>
</dbReference>
<keyword evidence="2" id="KW-0808">Transferase</keyword>
<dbReference type="GO" id="GO:0016757">
    <property type="term" value="F:glycosyltransferase activity"/>
    <property type="evidence" value="ECO:0007669"/>
    <property type="project" value="UniProtKB-KW"/>
</dbReference>
<dbReference type="InterPro" id="IPR024064">
    <property type="entry name" value="FdhE-like_sf"/>
</dbReference>
<dbReference type="RefSeq" id="WP_221435412.1">
    <property type="nucleotide sequence ID" value="NZ_JACHGY010000001.1"/>
</dbReference>
<feature type="domain" description="DZANK-type" evidence="1">
    <location>
        <begin position="61"/>
        <end position="110"/>
    </location>
</feature>
<evidence type="ECO:0000313" key="2">
    <source>
        <dbReference type="EMBL" id="MBB6429658.1"/>
    </source>
</evidence>
<keyword evidence="3" id="KW-1185">Reference proteome</keyword>
<dbReference type="AlphaFoldDB" id="A0A7X0H5S6"/>
<accession>A0A7X0H5S6</accession>